<dbReference type="SMART" id="SM00387">
    <property type="entry name" value="HATPase_c"/>
    <property type="match status" value="1"/>
</dbReference>
<feature type="domain" description="Histidine kinase" evidence="5">
    <location>
        <begin position="278"/>
        <end position="503"/>
    </location>
</feature>
<dbReference type="SUPFAM" id="SSF52172">
    <property type="entry name" value="CheY-like"/>
    <property type="match status" value="1"/>
</dbReference>
<organism evidence="9 10">
    <name type="scientific">Dyella monticola</name>
    <dbReference type="NCBI Taxonomy" id="1927958"/>
    <lineage>
        <taxon>Bacteria</taxon>
        <taxon>Pseudomonadati</taxon>
        <taxon>Pseudomonadota</taxon>
        <taxon>Gammaproteobacteria</taxon>
        <taxon>Lysobacterales</taxon>
        <taxon>Rhodanobacteraceae</taxon>
        <taxon>Dyella</taxon>
    </lineage>
</organism>
<sequence>MPPASLHNSRFHSSSSDCAIFVLDHRGHITACHEGGALFSTFEPRELLGRHYASLYAGDHIEALLDAALHAHSTGRPARTEAWLARKKGRRARVEVAIHVMKGSGEGPRSFAMIVRDLQPDRKVHDHLRECERRFRLFARNVADYAICMLDPQGIVLDWNFGAQSMAGYSASDIIGQPFSMLFEEHRRVGGLPSQLLRTAMQNGRANTECELLRANGERFPAEVIIEAIHESDGSLLGFAQITRDCTHKQVTERRLHEAREQIVHAQKIEAIGHLTGGIAHDFNNALQGIISSLELASLCLDHRHTTQAKRHVMVSLDAALRAGRLTQRLLSLARRQTTSTHRTNVAKVLLSMRELLERTLGDDITLDVTHPDELPWVACDSGQLESALVNLAVNARDAMTGHGHLSMTCRLCSADDNSVQVQLDRSHETYIEISVADDGPGMCEETRRRAFEPFFTTKPEGRGTGLGLSMVYGFVTQHGGAVDIHSMPGAGTSVLLYLPCDQAKLENPTPKGQPTAPDLRGCHILVVEDNETIRHSVAARLRQLGCHVSEAASGDEALAVLAARPSWDLLLSDIDLPTMDGYDLCCQARKQFPELRVILMTGYADSERLDVSELDGPTEALIKPFDMGDLLAKAQLLLQAAH</sequence>
<dbReference type="InterPro" id="IPR003661">
    <property type="entry name" value="HisK_dim/P_dom"/>
</dbReference>
<evidence type="ECO:0000256" key="1">
    <source>
        <dbReference type="ARBA" id="ARBA00000085"/>
    </source>
</evidence>
<dbReference type="PROSITE" id="PS50109">
    <property type="entry name" value="HIS_KIN"/>
    <property type="match status" value="1"/>
</dbReference>
<dbReference type="GO" id="GO:0000155">
    <property type="term" value="F:phosphorelay sensor kinase activity"/>
    <property type="evidence" value="ECO:0007669"/>
    <property type="project" value="InterPro"/>
</dbReference>
<dbReference type="SUPFAM" id="SSF47384">
    <property type="entry name" value="Homodimeric domain of signal transducing histidine kinase"/>
    <property type="match status" value="1"/>
</dbReference>
<dbReference type="Gene3D" id="1.10.287.130">
    <property type="match status" value="1"/>
</dbReference>
<dbReference type="PROSITE" id="PS50112">
    <property type="entry name" value="PAS"/>
    <property type="match status" value="1"/>
</dbReference>
<dbReference type="Pfam" id="PF00072">
    <property type="entry name" value="Response_reg"/>
    <property type="match status" value="1"/>
</dbReference>
<dbReference type="SUPFAM" id="SSF55785">
    <property type="entry name" value="PYP-like sensor domain (PAS domain)"/>
    <property type="match status" value="2"/>
</dbReference>
<keyword evidence="3 4" id="KW-0597">Phosphoprotein</keyword>
<dbReference type="InterPro" id="IPR003594">
    <property type="entry name" value="HATPase_dom"/>
</dbReference>
<dbReference type="InterPro" id="IPR035965">
    <property type="entry name" value="PAS-like_dom_sf"/>
</dbReference>
<dbReference type="Pfam" id="PF13426">
    <property type="entry name" value="PAS_9"/>
    <property type="match status" value="1"/>
</dbReference>
<dbReference type="PROSITE" id="PS50113">
    <property type="entry name" value="PAC"/>
    <property type="match status" value="1"/>
</dbReference>
<evidence type="ECO:0000259" key="8">
    <source>
        <dbReference type="PROSITE" id="PS50113"/>
    </source>
</evidence>
<evidence type="ECO:0000259" key="5">
    <source>
        <dbReference type="PROSITE" id="PS50109"/>
    </source>
</evidence>
<dbReference type="InterPro" id="IPR011006">
    <property type="entry name" value="CheY-like_superfamily"/>
</dbReference>
<evidence type="ECO:0000259" key="7">
    <source>
        <dbReference type="PROSITE" id="PS50112"/>
    </source>
</evidence>
<dbReference type="AlphaFoldDB" id="A0A370WTR1"/>
<keyword evidence="9" id="KW-0418">Kinase</keyword>
<reference evidence="9 10" key="1">
    <citation type="submission" date="2018-07" db="EMBL/GenBank/DDBJ databases">
        <title>Dyella monticola sp. nov. and Dyella psychrodurans sp. nov. isolated from monsoon evergreen broad-leaved forest soil of Dinghu Mountain, China.</title>
        <authorList>
            <person name="Gao Z."/>
            <person name="Qiu L."/>
        </authorList>
    </citation>
    <scope>NUCLEOTIDE SEQUENCE [LARGE SCALE GENOMIC DNA]</scope>
    <source>
        <strain evidence="9 10">4G-K06</strain>
    </source>
</reference>
<dbReference type="CDD" id="cd00082">
    <property type="entry name" value="HisKA"/>
    <property type="match status" value="1"/>
</dbReference>
<dbReference type="SMART" id="SM00448">
    <property type="entry name" value="REC"/>
    <property type="match status" value="1"/>
</dbReference>
<evidence type="ECO:0000256" key="2">
    <source>
        <dbReference type="ARBA" id="ARBA00012438"/>
    </source>
</evidence>
<dbReference type="InterPro" id="IPR036890">
    <property type="entry name" value="HATPase_C_sf"/>
</dbReference>
<dbReference type="PRINTS" id="PR00344">
    <property type="entry name" value="BCTRLSENSOR"/>
</dbReference>
<evidence type="ECO:0000313" key="10">
    <source>
        <dbReference type="Proteomes" id="UP000254258"/>
    </source>
</evidence>
<dbReference type="InterPro" id="IPR005467">
    <property type="entry name" value="His_kinase_dom"/>
</dbReference>
<dbReference type="Proteomes" id="UP000254258">
    <property type="component" value="Unassembled WGS sequence"/>
</dbReference>
<dbReference type="Gene3D" id="3.30.450.20">
    <property type="entry name" value="PAS domain"/>
    <property type="match status" value="2"/>
</dbReference>
<keyword evidence="10" id="KW-1185">Reference proteome</keyword>
<feature type="domain" description="PAC" evidence="8">
    <location>
        <begin position="206"/>
        <end position="258"/>
    </location>
</feature>
<keyword evidence="9" id="KW-0808">Transferase</keyword>
<feature type="domain" description="Response regulatory" evidence="6">
    <location>
        <begin position="524"/>
        <end position="639"/>
    </location>
</feature>
<feature type="modified residue" description="4-aspartylphosphate" evidence="4">
    <location>
        <position position="574"/>
    </location>
</feature>
<dbReference type="InterPro" id="IPR000014">
    <property type="entry name" value="PAS"/>
</dbReference>
<dbReference type="PANTHER" id="PTHR43065">
    <property type="entry name" value="SENSOR HISTIDINE KINASE"/>
    <property type="match status" value="1"/>
</dbReference>
<protein>
    <recommendedName>
        <fullName evidence="2">histidine kinase</fullName>
        <ecNumber evidence="2">2.7.13.3</ecNumber>
    </recommendedName>
</protein>
<comment type="caution">
    <text evidence="9">The sequence shown here is derived from an EMBL/GenBank/DDBJ whole genome shotgun (WGS) entry which is preliminary data.</text>
</comment>
<dbReference type="EMBL" id="QRBE01000012">
    <property type="protein sequence ID" value="RDS79512.1"/>
    <property type="molecule type" value="Genomic_DNA"/>
</dbReference>
<dbReference type="RefSeq" id="WP_115496789.1">
    <property type="nucleotide sequence ID" value="NZ_QRBE01000012.1"/>
</dbReference>
<dbReference type="InterPro" id="IPR013656">
    <property type="entry name" value="PAS_4"/>
</dbReference>
<evidence type="ECO:0000256" key="4">
    <source>
        <dbReference type="PROSITE-ProRule" id="PRU00169"/>
    </source>
</evidence>
<name>A0A370WTR1_9GAMM</name>
<dbReference type="Pfam" id="PF08448">
    <property type="entry name" value="PAS_4"/>
    <property type="match status" value="1"/>
</dbReference>
<dbReference type="InterPro" id="IPR036097">
    <property type="entry name" value="HisK_dim/P_sf"/>
</dbReference>
<dbReference type="SUPFAM" id="SSF55874">
    <property type="entry name" value="ATPase domain of HSP90 chaperone/DNA topoisomerase II/histidine kinase"/>
    <property type="match status" value="1"/>
</dbReference>
<dbReference type="InterPro" id="IPR001789">
    <property type="entry name" value="Sig_transdc_resp-reg_receiver"/>
</dbReference>
<dbReference type="NCBIfam" id="TIGR00229">
    <property type="entry name" value="sensory_box"/>
    <property type="match status" value="2"/>
</dbReference>
<dbReference type="Gene3D" id="3.40.50.2300">
    <property type="match status" value="1"/>
</dbReference>
<evidence type="ECO:0000313" key="9">
    <source>
        <dbReference type="EMBL" id="RDS79512.1"/>
    </source>
</evidence>
<evidence type="ECO:0000256" key="3">
    <source>
        <dbReference type="ARBA" id="ARBA00022553"/>
    </source>
</evidence>
<proteinExistence type="predicted"/>
<dbReference type="PROSITE" id="PS50110">
    <property type="entry name" value="RESPONSE_REGULATORY"/>
    <property type="match status" value="1"/>
</dbReference>
<comment type="catalytic activity">
    <reaction evidence="1">
        <text>ATP + protein L-histidine = ADP + protein N-phospho-L-histidine.</text>
        <dbReference type="EC" id="2.7.13.3"/>
    </reaction>
</comment>
<dbReference type="EC" id="2.7.13.3" evidence="2"/>
<dbReference type="Pfam" id="PF02518">
    <property type="entry name" value="HATPase_c"/>
    <property type="match status" value="1"/>
</dbReference>
<dbReference type="InterPro" id="IPR000700">
    <property type="entry name" value="PAS-assoc_C"/>
</dbReference>
<dbReference type="SMART" id="SM00091">
    <property type="entry name" value="PAS"/>
    <property type="match status" value="2"/>
</dbReference>
<dbReference type="CDD" id="cd00130">
    <property type="entry name" value="PAS"/>
    <property type="match status" value="2"/>
</dbReference>
<accession>A0A370WTR1</accession>
<dbReference type="InterPro" id="IPR004358">
    <property type="entry name" value="Sig_transdc_His_kin-like_C"/>
</dbReference>
<dbReference type="SMART" id="SM00388">
    <property type="entry name" value="HisKA"/>
    <property type="match status" value="1"/>
</dbReference>
<evidence type="ECO:0000259" key="6">
    <source>
        <dbReference type="PROSITE" id="PS50110"/>
    </source>
</evidence>
<dbReference type="Gene3D" id="3.30.565.10">
    <property type="entry name" value="Histidine kinase-like ATPase, C-terminal domain"/>
    <property type="match status" value="1"/>
</dbReference>
<feature type="domain" description="PAS" evidence="7">
    <location>
        <begin position="147"/>
        <end position="204"/>
    </location>
</feature>
<gene>
    <name evidence="9" type="ORF">DWU98_17085</name>
</gene>
<dbReference type="PANTHER" id="PTHR43065:SF49">
    <property type="entry name" value="HISTIDINE KINASE"/>
    <property type="match status" value="1"/>
</dbReference>